<name>D2EF96_PARA4</name>
<evidence type="ECO:0000313" key="2">
    <source>
        <dbReference type="Proteomes" id="UP000009375"/>
    </source>
</evidence>
<proteinExistence type="predicted"/>
<dbReference type="Pfam" id="PF06348">
    <property type="entry name" value="DUF1059"/>
    <property type="match status" value="1"/>
</dbReference>
<gene>
    <name evidence="1" type="ORF">BJBARM4_0413</name>
</gene>
<dbReference type="InterPro" id="IPR009409">
    <property type="entry name" value="DUF1059"/>
</dbReference>
<reference evidence="1 2" key="1">
    <citation type="journal article" date="2010" name="Proc. Natl. Acad. Sci. U.S.A.">
        <title>Enigmatic, ultrasmall, uncultivated Archaea.</title>
        <authorList>
            <person name="Baker B.J."/>
            <person name="Comolli L.R."/>
            <person name="Dick G.J."/>
            <person name="Hauser L.J."/>
            <person name="Hyatt D."/>
            <person name="Dill B.D."/>
            <person name="Land M.L."/>
            <person name="Verberkmoes N.C."/>
            <person name="Hettich R.L."/>
            <person name="Banfield J.F."/>
        </authorList>
    </citation>
    <scope>NUCLEOTIDE SEQUENCE [LARGE SCALE GENOMIC DNA]</scope>
</reference>
<sequence>MGGSMAYTFECKDIGMDCGFKTKAKTKEELLPKIAQHAKEKHGMDPVPPDVMQKVQAAIKEKKGLF</sequence>
<accession>D2EF96</accession>
<evidence type="ECO:0008006" key="3">
    <source>
        <dbReference type="Google" id="ProtNLM"/>
    </source>
</evidence>
<dbReference type="EMBL" id="GG730044">
    <property type="protein sequence ID" value="EEZ93022.1"/>
    <property type="molecule type" value="Genomic_DNA"/>
</dbReference>
<dbReference type="AlphaFoldDB" id="D2EF96"/>
<evidence type="ECO:0000313" key="1">
    <source>
        <dbReference type="EMBL" id="EEZ93022.1"/>
    </source>
</evidence>
<organism evidence="1 2">
    <name type="scientific">Candidatus Parvarchaeum acidiphilum ARMAN-4</name>
    <dbReference type="NCBI Taxonomy" id="662760"/>
    <lineage>
        <taxon>Archaea</taxon>
        <taxon>Candidatus Parvarchaeota</taxon>
        <taxon>Candidatus Parvarchaeum</taxon>
    </lineage>
</organism>
<protein>
    <recommendedName>
        <fullName evidence="3">Small metal-binding protein</fullName>
    </recommendedName>
</protein>
<dbReference type="Proteomes" id="UP000009375">
    <property type="component" value="Unassembled WGS sequence"/>
</dbReference>